<dbReference type="RefSeq" id="WP_310125305.1">
    <property type="nucleotide sequence ID" value="NZ_JAVDQV010000016.1"/>
</dbReference>
<sequence length="441" mass="46946">MRVPAHLIALLALPLLACAIGPSASVETGYGPNPVLPAPQSSLLPTLNIAPAQQRTPGTAPAAPPGFTVTAFAEGLDHPRWLYTLPNGDVLVAESNAPKAHDQGSGVFGWITRQVMKRAGAGVPSPDRIILLRAASGGAAATTQAVFLKDLHSPFGMALVGDQLYVANTDALLRFPYRTGETTITSPGVKVADLPAGPINHHWTKNIVADRDGKHLYVTIGSNSNVAENGMEAEADRARILQFDIATQTLRPFATGLRNPNGLSWQPESGALWTVVNERDDLGNELVPDYMTAVHDGAFYGFPYSYYGQHVDTRVKPQRPDLVAKAVVPDYALGNHTASLGLVFYTARLFPKHYWNGAFIGQHGSWNRKPHSGYKVVFVPFSGGRPGPGPEDFLTGFLTTDGHAQGRPVGVAIDAKGALLVADDVGNTIWRVAPAGARGQP</sequence>
<reference evidence="3 4" key="1">
    <citation type="submission" date="2023-07" db="EMBL/GenBank/DDBJ databases">
        <title>Sorghum-associated microbial communities from plants grown in Nebraska, USA.</title>
        <authorList>
            <person name="Schachtman D."/>
        </authorList>
    </citation>
    <scope>NUCLEOTIDE SEQUENCE [LARGE SCALE GENOMIC DNA]</scope>
    <source>
        <strain evidence="3 4">DS1316</strain>
    </source>
</reference>
<dbReference type="InterPro" id="IPR054539">
    <property type="entry name" value="Beta-prop_PDH"/>
</dbReference>
<keyword evidence="4" id="KW-1185">Reference proteome</keyword>
<dbReference type="Gene3D" id="2.120.10.30">
    <property type="entry name" value="TolB, C-terminal domain"/>
    <property type="match status" value="1"/>
</dbReference>
<dbReference type="PANTHER" id="PTHR19328">
    <property type="entry name" value="HEDGEHOG-INTERACTING PROTEIN"/>
    <property type="match status" value="1"/>
</dbReference>
<evidence type="ECO:0000313" key="4">
    <source>
        <dbReference type="Proteomes" id="UP001264340"/>
    </source>
</evidence>
<dbReference type="EMBL" id="JAVDRP010000013">
    <property type="protein sequence ID" value="MDR6411802.1"/>
    <property type="molecule type" value="Genomic_DNA"/>
</dbReference>
<comment type="caution">
    <text evidence="3">The sequence shown here is derived from an EMBL/GenBank/DDBJ whole genome shotgun (WGS) entry which is preliminary data.</text>
</comment>
<dbReference type="InterPro" id="IPR011041">
    <property type="entry name" value="Quinoprot_gluc/sorb_DH_b-prop"/>
</dbReference>
<feature type="chain" id="PRO_5045410129" evidence="1">
    <location>
        <begin position="20"/>
        <end position="441"/>
    </location>
</feature>
<keyword evidence="1" id="KW-0732">Signal</keyword>
<feature type="domain" description="Pyrroloquinoline quinone-dependent pyranose dehydrogenase beta-propeller" evidence="2">
    <location>
        <begin position="326"/>
        <end position="432"/>
    </location>
</feature>
<name>A0ABU1LYG9_9BURK</name>
<proteinExistence type="predicted"/>
<organism evidence="3 4">
    <name type="scientific">Paraburkholderia terricola</name>
    <dbReference type="NCBI Taxonomy" id="169427"/>
    <lineage>
        <taxon>Bacteria</taxon>
        <taxon>Pseudomonadati</taxon>
        <taxon>Pseudomonadota</taxon>
        <taxon>Betaproteobacteria</taxon>
        <taxon>Burkholderiales</taxon>
        <taxon>Burkholderiaceae</taxon>
        <taxon>Paraburkholderia</taxon>
    </lineage>
</organism>
<accession>A0ABU1LYG9</accession>
<feature type="domain" description="Pyrroloquinoline quinone-dependent pyranose dehydrogenase beta-propeller" evidence="2">
    <location>
        <begin position="152"/>
        <end position="285"/>
    </location>
</feature>
<dbReference type="Pfam" id="PF22807">
    <property type="entry name" value="TrAA12"/>
    <property type="match status" value="2"/>
</dbReference>
<dbReference type="PANTHER" id="PTHR19328:SF55">
    <property type="entry name" value="BLR6566 PROTEIN"/>
    <property type="match status" value="1"/>
</dbReference>
<dbReference type="Proteomes" id="UP001264340">
    <property type="component" value="Unassembled WGS sequence"/>
</dbReference>
<gene>
    <name evidence="3" type="ORF">J2804_005236</name>
</gene>
<evidence type="ECO:0000313" key="3">
    <source>
        <dbReference type="EMBL" id="MDR6411802.1"/>
    </source>
</evidence>
<dbReference type="SUPFAM" id="SSF50952">
    <property type="entry name" value="Soluble quinoprotein glucose dehydrogenase"/>
    <property type="match status" value="1"/>
</dbReference>
<protein>
    <submittedName>
        <fullName evidence="3">Glucose/arabinose dehydrogenase</fullName>
    </submittedName>
</protein>
<evidence type="ECO:0000256" key="1">
    <source>
        <dbReference type="SAM" id="SignalP"/>
    </source>
</evidence>
<feature type="signal peptide" evidence="1">
    <location>
        <begin position="1"/>
        <end position="19"/>
    </location>
</feature>
<evidence type="ECO:0000259" key="2">
    <source>
        <dbReference type="Pfam" id="PF22807"/>
    </source>
</evidence>
<dbReference type="InterPro" id="IPR011042">
    <property type="entry name" value="6-blade_b-propeller_TolB-like"/>
</dbReference>